<dbReference type="RefSeq" id="XP_042563129.1">
    <property type="nucleotide sequence ID" value="XM_042707195.1"/>
</dbReference>
<dbReference type="Pfam" id="PF14484">
    <property type="entry name" value="FISNA"/>
    <property type="match status" value="1"/>
</dbReference>
<dbReference type="InterPro" id="IPR041267">
    <property type="entry name" value="NLRP_HD2"/>
</dbReference>
<name>A0A8M1KN27_CLUHA</name>
<evidence type="ECO:0000256" key="1">
    <source>
        <dbReference type="ARBA" id="ARBA00004496"/>
    </source>
</evidence>
<gene>
    <name evidence="8" type="primary">LOC122132510</name>
</gene>
<evidence type="ECO:0000256" key="2">
    <source>
        <dbReference type="ARBA" id="ARBA00022490"/>
    </source>
</evidence>
<feature type="compositionally biased region" description="Pro residues" evidence="5">
    <location>
        <begin position="8"/>
        <end position="22"/>
    </location>
</feature>
<dbReference type="SMART" id="SM01288">
    <property type="entry name" value="FISNA"/>
    <property type="match status" value="1"/>
</dbReference>
<feature type="region of interest" description="Disordered" evidence="5">
    <location>
        <begin position="1"/>
        <end position="28"/>
    </location>
</feature>
<organism evidence="7 8">
    <name type="scientific">Clupea harengus</name>
    <name type="common">Atlantic herring</name>
    <dbReference type="NCBI Taxonomy" id="7950"/>
    <lineage>
        <taxon>Eukaryota</taxon>
        <taxon>Metazoa</taxon>
        <taxon>Chordata</taxon>
        <taxon>Craniata</taxon>
        <taxon>Vertebrata</taxon>
        <taxon>Euteleostomi</taxon>
        <taxon>Actinopterygii</taxon>
        <taxon>Neopterygii</taxon>
        <taxon>Teleostei</taxon>
        <taxon>Clupei</taxon>
        <taxon>Clupeiformes</taxon>
        <taxon>Clupeoidei</taxon>
        <taxon>Clupeidae</taxon>
        <taxon>Clupea</taxon>
    </lineage>
</organism>
<dbReference type="Pfam" id="PF02758">
    <property type="entry name" value="PYRIN"/>
    <property type="match status" value="1"/>
</dbReference>
<keyword evidence="4" id="KW-0677">Repeat</keyword>
<comment type="subcellular location">
    <subcellularLocation>
        <location evidence="1">Cytoplasm</location>
    </subcellularLocation>
</comment>
<dbReference type="InterPro" id="IPR051261">
    <property type="entry name" value="NLR"/>
</dbReference>
<evidence type="ECO:0000313" key="8">
    <source>
        <dbReference type="RefSeq" id="XP_042563129.1"/>
    </source>
</evidence>
<accession>A0A8M1KN27</accession>
<keyword evidence="3" id="KW-0433">Leucine-rich repeat</keyword>
<proteinExistence type="predicted"/>
<protein>
    <submittedName>
        <fullName evidence="8">NLR family CARD domain-containing protein 3-like</fullName>
    </submittedName>
</protein>
<evidence type="ECO:0000256" key="4">
    <source>
        <dbReference type="ARBA" id="ARBA00022737"/>
    </source>
</evidence>
<sequence>MEEEAEPQQPPSPPPPPPPPPAEGLGLQFGPIHNELSMPYIFKSLQGVLSKLSVTQLMWFKRSLAQRNKKKVPDQEQLLECDVLDVVDFLIEHFDLGGGVKMAVTTLHLIDLRPQADELQVVCKRVLLRHELREHLLRRHEVVFEGVPRPGEQANLKRIFSDPLVVEGGYRGIFTEHEVLPRLESAYREPFRRVHLNDLLRPPAGDGAAGGEGGAPRVRVGVLSGPPLAGLTFCALKLLLDWSKGVANQDLHFVFYLSLHELRHHVGERMSLMKLLTMFHHGVDNVLPLLVRADCPSALLLEGWEDRRPLLDLDAPPVTDGDQEAPLGAVLASLLRGDLLPHMRLVITCRRSDLVHVPHAYVDRLLEVRGHTPEGRDLYLGRHHERDPALSQRVLEHVGRSATLLHLARVPLFSWLLTYIYERNFRRKPRFGTRPPHQTTLYVHLLMVLMNRFLERYMGSGSDHHRWKDSDKALVLGAARFAWRMTEARRTRFSAADFKEHHLDERALLRLGMLTEALPEWVRGSAGGGAGTGAYVFLHVSLQEFMAALYVYLTFRNDGRNVFEPPLKSSVVSRLVKDRLALDLFRLATERALAAADGHMDLFLRFLYGLALDSTEDHLRGTLLPHRHPALRGMDELLRHLQKKIRETTHPDRLRNLQHCQDEITEMPDD</sequence>
<evidence type="ECO:0000256" key="5">
    <source>
        <dbReference type="SAM" id="MobiDB-lite"/>
    </source>
</evidence>
<evidence type="ECO:0000259" key="6">
    <source>
        <dbReference type="SMART" id="SM01288"/>
    </source>
</evidence>
<dbReference type="PANTHER" id="PTHR24106">
    <property type="entry name" value="NACHT, LRR AND CARD DOMAINS-CONTAINING"/>
    <property type="match status" value="1"/>
</dbReference>
<feature type="domain" description="FISNA" evidence="6">
    <location>
        <begin position="131"/>
        <end position="201"/>
    </location>
</feature>
<dbReference type="InterPro" id="IPR029495">
    <property type="entry name" value="NACHT-assoc"/>
</dbReference>
<keyword evidence="7" id="KW-1185">Reference proteome</keyword>
<evidence type="ECO:0000313" key="7">
    <source>
        <dbReference type="Proteomes" id="UP000515152"/>
    </source>
</evidence>
<dbReference type="InterPro" id="IPR004020">
    <property type="entry name" value="DAPIN"/>
</dbReference>
<dbReference type="InterPro" id="IPR007111">
    <property type="entry name" value="NACHT_NTPase"/>
</dbReference>
<dbReference type="AlphaFoldDB" id="A0A8M1KN27"/>
<dbReference type="GO" id="GO:0005737">
    <property type="term" value="C:cytoplasm"/>
    <property type="evidence" value="ECO:0007669"/>
    <property type="project" value="UniProtKB-SubCell"/>
</dbReference>
<dbReference type="GeneID" id="122132510"/>
<evidence type="ECO:0000256" key="3">
    <source>
        <dbReference type="ARBA" id="ARBA00022614"/>
    </source>
</evidence>
<reference evidence="8" key="1">
    <citation type="submission" date="2025-08" db="UniProtKB">
        <authorList>
            <consortium name="RefSeq"/>
        </authorList>
    </citation>
    <scope>IDENTIFICATION</scope>
</reference>
<dbReference type="Pfam" id="PF17776">
    <property type="entry name" value="NLRC4_HD2"/>
    <property type="match status" value="1"/>
</dbReference>
<dbReference type="Proteomes" id="UP000515152">
    <property type="component" value="Unplaced"/>
</dbReference>
<keyword evidence="2" id="KW-0963">Cytoplasm</keyword>
<dbReference type="KEGG" id="char:122132510"/>
<dbReference type="OrthoDB" id="120976at2759"/>
<dbReference type="Pfam" id="PF05729">
    <property type="entry name" value="NACHT"/>
    <property type="match status" value="1"/>
</dbReference>